<proteinExistence type="predicted"/>
<feature type="transmembrane region" description="Helical" evidence="1">
    <location>
        <begin position="211"/>
        <end position="231"/>
    </location>
</feature>
<evidence type="ECO:0000313" key="2">
    <source>
        <dbReference type="EMBL" id="MPM52578.1"/>
    </source>
</evidence>
<dbReference type="AlphaFoldDB" id="A0A645AIM8"/>
<feature type="transmembrane region" description="Helical" evidence="1">
    <location>
        <begin position="51"/>
        <end position="75"/>
    </location>
</feature>
<feature type="transmembrane region" description="Helical" evidence="1">
    <location>
        <begin position="237"/>
        <end position="258"/>
    </location>
</feature>
<dbReference type="EMBL" id="VSSQ01013927">
    <property type="protein sequence ID" value="MPM52578.1"/>
    <property type="molecule type" value="Genomic_DNA"/>
</dbReference>
<dbReference type="InterPro" id="IPR031599">
    <property type="entry name" value="ABC_tran_2"/>
</dbReference>
<evidence type="ECO:0008006" key="3">
    <source>
        <dbReference type="Google" id="ProtNLM"/>
    </source>
</evidence>
<accession>A0A645AIM8</accession>
<organism evidence="2">
    <name type="scientific">bioreactor metagenome</name>
    <dbReference type="NCBI Taxonomy" id="1076179"/>
    <lineage>
        <taxon>unclassified sequences</taxon>
        <taxon>metagenomes</taxon>
        <taxon>ecological metagenomes</taxon>
    </lineage>
</organism>
<feature type="transmembrane region" description="Helical" evidence="1">
    <location>
        <begin position="95"/>
        <end position="117"/>
    </location>
</feature>
<reference evidence="2" key="1">
    <citation type="submission" date="2019-08" db="EMBL/GenBank/DDBJ databases">
        <authorList>
            <person name="Kucharzyk K."/>
            <person name="Murdoch R.W."/>
            <person name="Higgins S."/>
            <person name="Loffler F."/>
        </authorList>
    </citation>
    <scope>NUCLEOTIDE SEQUENCE</scope>
</reference>
<dbReference type="Pfam" id="PF16949">
    <property type="entry name" value="ABC_tran_2"/>
    <property type="match status" value="1"/>
</dbReference>
<sequence>MFLFAKNFNKINSKLSETYKTNDYKFEELKSSSHVKSLLNKETKRFFSSNIYVMNSSIGMIMLPIFTIAILFVGYDKIAQILEINIFKDMILLQILGITLFCLMLTNTTCVSISLEGKNLWILKSSPIEEMDIFKSKILLNIILTIPISVISFTALSFKLNFALKTTLLIIVAIILLAIFSATLGIIINLLYPKLEFTSDVAVVKRGASVIITMISNVLYLAALCGIRYIFKINDTNLFLIIGDIITLIAVFLLYSILKTKGVKMFRNL</sequence>
<keyword evidence="1" id="KW-1133">Transmembrane helix</keyword>
<feature type="transmembrane region" description="Helical" evidence="1">
    <location>
        <begin position="138"/>
        <end position="156"/>
    </location>
</feature>
<protein>
    <recommendedName>
        <fullName evidence="3">ABC-2 type transporter domain-containing protein</fullName>
    </recommendedName>
</protein>
<keyword evidence="1" id="KW-0812">Transmembrane</keyword>
<gene>
    <name evidence="2" type="ORF">SDC9_99338</name>
</gene>
<evidence type="ECO:0000256" key="1">
    <source>
        <dbReference type="SAM" id="Phobius"/>
    </source>
</evidence>
<comment type="caution">
    <text evidence="2">The sequence shown here is derived from an EMBL/GenBank/DDBJ whole genome shotgun (WGS) entry which is preliminary data.</text>
</comment>
<name>A0A645AIM8_9ZZZZ</name>
<keyword evidence="1" id="KW-0472">Membrane</keyword>
<feature type="transmembrane region" description="Helical" evidence="1">
    <location>
        <begin position="168"/>
        <end position="191"/>
    </location>
</feature>